<dbReference type="Proteomes" id="UP000054911">
    <property type="component" value="Unassembled WGS sequence"/>
</dbReference>
<organism evidence="1 2">
    <name type="scientific">Caballeronia pedi</name>
    <dbReference type="NCBI Taxonomy" id="1777141"/>
    <lineage>
        <taxon>Bacteria</taxon>
        <taxon>Pseudomonadati</taxon>
        <taxon>Pseudomonadota</taxon>
        <taxon>Betaproteobacteria</taxon>
        <taxon>Burkholderiales</taxon>
        <taxon>Burkholderiaceae</taxon>
        <taxon>Caballeronia</taxon>
    </lineage>
</organism>
<keyword evidence="2" id="KW-1185">Reference proteome</keyword>
<sequence length="149" mass="17631">MFSRSELTREIARIMLRLEQRKLPKHPDWITQAIMRRHPLPKVTKHADFYEYNTRANVREAVAAQVRRAKLNTEAVPDRQGVLEGFERLQKEYLVERDGTEVAMPIESMSDEQLMEQFYKLQAMEKGLFQHGQEILRYIDLRRSARTGT</sequence>
<accession>A0A158B265</accession>
<gene>
    <name evidence="1" type="ORF">AWB80_02860</name>
</gene>
<evidence type="ECO:0000313" key="2">
    <source>
        <dbReference type="Proteomes" id="UP000054911"/>
    </source>
</evidence>
<evidence type="ECO:0000313" key="1">
    <source>
        <dbReference type="EMBL" id="SAK63397.1"/>
    </source>
</evidence>
<proteinExistence type="predicted"/>
<reference evidence="1" key="1">
    <citation type="submission" date="2016-01" db="EMBL/GenBank/DDBJ databases">
        <authorList>
            <person name="Peeters C."/>
        </authorList>
    </citation>
    <scope>NUCLEOTIDE SEQUENCE [LARGE SCALE GENOMIC DNA]</scope>
    <source>
        <strain evidence="1">LMG 29323</strain>
    </source>
</reference>
<name>A0A158B265_9BURK</name>
<protein>
    <submittedName>
        <fullName evidence="1">Uncharacterized protein</fullName>
    </submittedName>
</protein>
<dbReference type="EMBL" id="FCOE02000008">
    <property type="protein sequence ID" value="SAK63397.1"/>
    <property type="molecule type" value="Genomic_DNA"/>
</dbReference>
<dbReference type="AlphaFoldDB" id="A0A158B265"/>
<dbReference type="STRING" id="1777141.AWB80_02860"/>
<comment type="caution">
    <text evidence="1">The sequence shown here is derived from an EMBL/GenBank/DDBJ whole genome shotgun (WGS) entry which is preliminary data.</text>
</comment>